<dbReference type="Proteomes" id="UP000054324">
    <property type="component" value="Unassembled WGS sequence"/>
</dbReference>
<gene>
    <name evidence="1" type="ORF">T265_09191</name>
</gene>
<protein>
    <submittedName>
        <fullName evidence="1">Uncharacterized protein</fullName>
    </submittedName>
</protein>
<dbReference type="CTD" id="20323370"/>
<evidence type="ECO:0000313" key="2">
    <source>
        <dbReference type="Proteomes" id="UP000054324"/>
    </source>
</evidence>
<dbReference type="KEGG" id="ovi:T265_09191"/>
<evidence type="ECO:0000313" key="1">
    <source>
        <dbReference type="EMBL" id="KER22786.1"/>
    </source>
</evidence>
<dbReference type="RefSeq" id="XP_009173467.1">
    <property type="nucleotide sequence ID" value="XM_009175203.1"/>
</dbReference>
<dbReference type="EMBL" id="KL596880">
    <property type="protein sequence ID" value="KER22786.1"/>
    <property type="molecule type" value="Genomic_DNA"/>
</dbReference>
<proteinExistence type="predicted"/>
<reference evidence="1 2" key="1">
    <citation type="submission" date="2013-11" db="EMBL/GenBank/DDBJ databases">
        <title>Opisthorchis viverrini - life in the bile duct.</title>
        <authorList>
            <person name="Young N.D."/>
            <person name="Nagarajan N."/>
            <person name="Lin S.J."/>
            <person name="Korhonen P.K."/>
            <person name="Jex A.R."/>
            <person name="Hall R.S."/>
            <person name="Safavi-Hemami H."/>
            <person name="Kaewkong W."/>
            <person name="Bertrand D."/>
            <person name="Gao S."/>
            <person name="Seet Q."/>
            <person name="Wongkham S."/>
            <person name="Teh B.T."/>
            <person name="Wongkham C."/>
            <person name="Intapan P.M."/>
            <person name="Maleewong W."/>
            <person name="Yang X."/>
            <person name="Hu M."/>
            <person name="Wang Z."/>
            <person name="Hofmann A."/>
            <person name="Sternberg P.W."/>
            <person name="Tan P."/>
            <person name="Wang J."/>
            <person name="Gasser R.B."/>
        </authorList>
    </citation>
    <scope>NUCLEOTIDE SEQUENCE [LARGE SCALE GENOMIC DNA]</scope>
</reference>
<organism evidence="1 2">
    <name type="scientific">Opisthorchis viverrini</name>
    <name type="common">Southeast Asian liver fluke</name>
    <dbReference type="NCBI Taxonomy" id="6198"/>
    <lineage>
        <taxon>Eukaryota</taxon>
        <taxon>Metazoa</taxon>
        <taxon>Spiralia</taxon>
        <taxon>Lophotrochozoa</taxon>
        <taxon>Platyhelminthes</taxon>
        <taxon>Trematoda</taxon>
        <taxon>Digenea</taxon>
        <taxon>Opisthorchiida</taxon>
        <taxon>Opisthorchiata</taxon>
        <taxon>Opisthorchiidae</taxon>
        <taxon>Opisthorchis</taxon>
    </lineage>
</organism>
<dbReference type="GeneID" id="20323370"/>
<dbReference type="AlphaFoldDB" id="A0A074Z6I3"/>
<accession>A0A074Z6I3</accession>
<sequence length="304" mass="34034">MAFSIIARLRGLNGKYTWTSRHLMTLAKLPAKQPKIYTTLCSQTMNSTILEANPDKLLPGSDMLTFSRGLLSDIMTPEQVLPTPKYVDKRSSRTVLPSDWSLMGTNEGEEIGLQVCLMGNTSLGQAYIWLSANNVATYFDFSLSPECFSKGPGSNHNRLISVSSFIFKYFHKEELHQLLLVQWFTASEKCSGYTLSVPNFRTTRMSHGGWDTVRWPKPRQQKSAGEFGFEPRTFQSPYYEEKNKGGRGRDLVLAYYKDTPPDTHSGNLDRNGQHEGYLHRLSATSCSVSSQASGDHAVPVLVGE</sequence>
<name>A0A074Z6I3_OPIVI</name>
<keyword evidence="2" id="KW-1185">Reference proteome</keyword>